<dbReference type="Proteomes" id="UP000241886">
    <property type="component" value="Unassembled WGS sequence"/>
</dbReference>
<feature type="non-terminal residue" evidence="2">
    <location>
        <position position="82"/>
    </location>
</feature>
<name>A0A2R6C2I8_9ARCH</name>
<evidence type="ECO:0000313" key="3">
    <source>
        <dbReference type="Proteomes" id="UP000241886"/>
    </source>
</evidence>
<sequence>MSMSSADSRFFAYKIREGQEVNVALFIDEVIHAYERMQNRTEEQEEVIKSKPKSLIVIPSMKGVILAETKNPRILEYVLSGQ</sequence>
<gene>
    <name evidence="2" type="ORF">B9Q13_02865</name>
</gene>
<dbReference type="Gene3D" id="3.30.70.940">
    <property type="entry name" value="NusG, N-terminal domain"/>
    <property type="match status" value="1"/>
</dbReference>
<dbReference type="AlphaFoldDB" id="A0A2R6C2I8"/>
<accession>A0A2R6C2I8</accession>
<dbReference type="GO" id="GO:0006354">
    <property type="term" value="P:DNA-templated transcription elongation"/>
    <property type="evidence" value="ECO:0007669"/>
    <property type="project" value="InterPro"/>
</dbReference>
<proteinExistence type="predicted"/>
<evidence type="ECO:0000259" key="1">
    <source>
        <dbReference type="Pfam" id="PF03439"/>
    </source>
</evidence>
<reference evidence="2 3" key="1">
    <citation type="submission" date="2017-04" db="EMBL/GenBank/DDBJ databases">
        <title>Novel microbial lineages endemic to geothermal iron-oxide mats fill important gaps in the evolutionary history of Archaea.</title>
        <authorList>
            <person name="Jay Z.J."/>
            <person name="Beam J.P."/>
            <person name="Dlakic M."/>
            <person name="Rusch D.B."/>
            <person name="Kozubal M.A."/>
            <person name="Inskeep W.P."/>
        </authorList>
    </citation>
    <scope>NUCLEOTIDE SEQUENCE [LARGE SCALE GENOMIC DNA]</scope>
    <source>
        <strain evidence="2">ECH_B_SAG-G16</strain>
    </source>
</reference>
<protein>
    <recommendedName>
        <fullName evidence="1">NGN domain-containing protein</fullName>
    </recommendedName>
</protein>
<dbReference type="InterPro" id="IPR005100">
    <property type="entry name" value="NGN-domain"/>
</dbReference>
<dbReference type="EMBL" id="NEXO01000041">
    <property type="protein sequence ID" value="PSO05078.1"/>
    <property type="molecule type" value="Genomic_DNA"/>
</dbReference>
<organism evidence="2 3">
    <name type="scientific">Candidatus Marsarchaeota G2 archaeon ECH_B_SAG-G16</name>
    <dbReference type="NCBI Taxonomy" id="1978167"/>
    <lineage>
        <taxon>Archaea</taxon>
        <taxon>Candidatus Marsarchaeota</taxon>
        <taxon>Candidatus Marsarchaeota group 2</taxon>
    </lineage>
</organism>
<dbReference type="Pfam" id="PF03439">
    <property type="entry name" value="Spt5-NGN"/>
    <property type="match status" value="1"/>
</dbReference>
<dbReference type="InterPro" id="IPR036735">
    <property type="entry name" value="NGN_dom_sf"/>
</dbReference>
<evidence type="ECO:0000313" key="2">
    <source>
        <dbReference type="EMBL" id="PSO05078.1"/>
    </source>
</evidence>
<comment type="caution">
    <text evidence="2">The sequence shown here is derived from an EMBL/GenBank/DDBJ whole genome shotgun (WGS) entry which is preliminary data.</text>
</comment>
<feature type="domain" description="NGN" evidence="1">
    <location>
        <begin position="9"/>
        <end position="81"/>
    </location>
</feature>